<accession>A0A0A9DAR0</accession>
<proteinExistence type="predicted"/>
<organism evidence="1">
    <name type="scientific">Arundo donax</name>
    <name type="common">Giant reed</name>
    <name type="synonym">Donax arundinaceus</name>
    <dbReference type="NCBI Taxonomy" id="35708"/>
    <lineage>
        <taxon>Eukaryota</taxon>
        <taxon>Viridiplantae</taxon>
        <taxon>Streptophyta</taxon>
        <taxon>Embryophyta</taxon>
        <taxon>Tracheophyta</taxon>
        <taxon>Spermatophyta</taxon>
        <taxon>Magnoliopsida</taxon>
        <taxon>Liliopsida</taxon>
        <taxon>Poales</taxon>
        <taxon>Poaceae</taxon>
        <taxon>PACMAD clade</taxon>
        <taxon>Arundinoideae</taxon>
        <taxon>Arundineae</taxon>
        <taxon>Arundo</taxon>
    </lineage>
</organism>
<protein>
    <submittedName>
        <fullName evidence="1">MSH6</fullName>
    </submittedName>
</protein>
<evidence type="ECO:0000313" key="1">
    <source>
        <dbReference type="EMBL" id="JAD84906.1"/>
    </source>
</evidence>
<dbReference type="AlphaFoldDB" id="A0A0A9DAR0"/>
<name>A0A0A9DAR0_ARUDO</name>
<reference evidence="1" key="2">
    <citation type="journal article" date="2015" name="Data Brief">
        <title>Shoot transcriptome of the giant reed, Arundo donax.</title>
        <authorList>
            <person name="Barrero R.A."/>
            <person name="Guerrero F.D."/>
            <person name="Moolhuijzen P."/>
            <person name="Goolsby J.A."/>
            <person name="Tidwell J."/>
            <person name="Bellgard S.E."/>
            <person name="Bellgard M.I."/>
        </authorList>
    </citation>
    <scope>NUCLEOTIDE SEQUENCE</scope>
    <source>
        <tissue evidence="1">Shoot tissue taken approximately 20 cm above the soil surface</tissue>
    </source>
</reference>
<reference evidence="1" key="1">
    <citation type="submission" date="2014-09" db="EMBL/GenBank/DDBJ databases">
        <authorList>
            <person name="Magalhaes I.L.F."/>
            <person name="Oliveira U."/>
            <person name="Santos F.R."/>
            <person name="Vidigal T.H.D.A."/>
            <person name="Brescovit A.D."/>
            <person name="Santos A.J."/>
        </authorList>
    </citation>
    <scope>NUCLEOTIDE SEQUENCE</scope>
    <source>
        <tissue evidence="1">Shoot tissue taken approximately 20 cm above the soil surface</tissue>
    </source>
</reference>
<dbReference type="EMBL" id="GBRH01212989">
    <property type="protein sequence ID" value="JAD84906.1"/>
    <property type="molecule type" value="Transcribed_RNA"/>
</dbReference>
<sequence>MWPQFIGTSGSTFPVALTASKVNFLAQFMEPTSTFFLFFEIVDPDADVKPEPNVEGAEPDISKEFLGFPFRDLTATTSSSSSSSSSTSSESSSATASFFQSSSSVESPAPSSSSSTAGDFATAVSDIRRRRRSFLARGGGVDSSAAAHSNLSFLRLTSSSSPSSYFTRCLREPAS</sequence>